<dbReference type="PRINTS" id="PR01402">
    <property type="entry name" value="MUTATORMUTX"/>
</dbReference>
<dbReference type="InterPro" id="IPR003562">
    <property type="entry name" value="Mutator_MutX_prot"/>
</dbReference>
<dbReference type="AlphaFoldDB" id="A0A9W6FD34"/>
<comment type="caution">
    <text evidence="7">The sequence shown here is derived from an EMBL/GenBank/DDBJ whole genome shotgun (WGS) entry which is preliminary data.</text>
</comment>
<evidence type="ECO:0000256" key="5">
    <source>
        <dbReference type="ARBA" id="ARBA00022842"/>
    </source>
</evidence>
<reference evidence="7 9" key="5">
    <citation type="journal article" date="2023" name="Int. J. Syst. Evol. Microbiol.">
        <title>Sellimonas catena sp. nov., isolated from human faeces.</title>
        <authorList>
            <person name="Hisatomi A."/>
            <person name="Ohkuma M."/>
            <person name="Sakamoto M."/>
        </authorList>
    </citation>
    <scope>NUCLEOTIDE SEQUENCE [LARGE SCALE GENOMIC DNA]</scope>
    <source>
        <strain evidence="7 9">12EGH17</strain>
        <strain evidence="8">18CBH55</strain>
    </source>
</reference>
<comment type="similarity">
    <text evidence="2">Belongs to the Nudix hydrolase family.</text>
</comment>
<dbReference type="EMBL" id="BSBO01000024">
    <property type="protein sequence ID" value="GLG05153.1"/>
    <property type="molecule type" value="Genomic_DNA"/>
</dbReference>
<keyword evidence="3" id="KW-0479">Metal-binding</keyword>
<evidence type="ECO:0000313" key="7">
    <source>
        <dbReference type="EMBL" id="GLG05153.1"/>
    </source>
</evidence>
<name>A0A9W6FD34_9FIRM</name>
<dbReference type="PANTHER" id="PTHR43758:SF2">
    <property type="entry name" value="OXIDIZED PURINE NUCLEOSIDE TRIPHOSPHATE HYDROLASE"/>
    <property type="match status" value="1"/>
</dbReference>
<dbReference type="GO" id="GO:0005737">
    <property type="term" value="C:cytoplasm"/>
    <property type="evidence" value="ECO:0007669"/>
    <property type="project" value="TreeGrafter"/>
</dbReference>
<accession>A0A9W6FD34</accession>
<reference evidence="7" key="2">
    <citation type="submission" date="2022-11" db="EMBL/GenBank/DDBJ databases">
        <title>Draft genome sequence of Sellimonas catena strain 12EGH17.</title>
        <authorList>
            <person name="Atsushi H."/>
            <person name="Moriya O."/>
            <person name="Mitsuo S."/>
        </authorList>
    </citation>
    <scope>NUCLEOTIDE SEQUENCE</scope>
    <source>
        <strain evidence="7">12EGH17</strain>
    </source>
</reference>
<evidence type="ECO:0000256" key="1">
    <source>
        <dbReference type="ARBA" id="ARBA00001946"/>
    </source>
</evidence>
<dbReference type="CDD" id="cd18886">
    <property type="entry name" value="NUDIX_MutT_Nudt1"/>
    <property type="match status" value="1"/>
</dbReference>
<dbReference type="PROSITE" id="PS00893">
    <property type="entry name" value="NUDIX_BOX"/>
    <property type="match status" value="1"/>
</dbReference>
<evidence type="ECO:0000256" key="3">
    <source>
        <dbReference type="ARBA" id="ARBA00022723"/>
    </source>
</evidence>
<reference evidence="7" key="1">
    <citation type="submission" date="2022-11" db="EMBL/GenBank/DDBJ databases">
        <title>Draft genome sequence of Sellimonas catena strain 12EGH17.</title>
        <authorList>
            <person name="Hisatomi A."/>
            <person name="Ohkuma M."/>
            <person name="Sakamoto M."/>
        </authorList>
    </citation>
    <scope>NUCLEOTIDE SEQUENCE</scope>
    <source>
        <strain evidence="7">12EGH17</strain>
    </source>
</reference>
<dbReference type="Pfam" id="PF00293">
    <property type="entry name" value="NUDIX"/>
    <property type="match status" value="1"/>
</dbReference>
<evidence type="ECO:0000313" key="8">
    <source>
        <dbReference type="EMBL" id="GLG91029.1"/>
    </source>
</evidence>
<gene>
    <name evidence="7" type="ORF">Selli1_23270</name>
    <name evidence="8" type="ORF">Selli2_24560</name>
</gene>
<comment type="cofactor">
    <cofactor evidence="1">
        <name>Mg(2+)</name>
        <dbReference type="ChEBI" id="CHEBI:18420"/>
    </cofactor>
</comment>
<protein>
    <recommendedName>
        <fullName evidence="6">Nudix hydrolase domain-containing protein</fullName>
    </recommendedName>
</protein>
<dbReference type="SUPFAM" id="SSF55811">
    <property type="entry name" value="Nudix"/>
    <property type="match status" value="1"/>
</dbReference>
<keyword evidence="9" id="KW-1185">Reference proteome</keyword>
<evidence type="ECO:0000256" key="2">
    <source>
        <dbReference type="ARBA" id="ARBA00005582"/>
    </source>
</evidence>
<dbReference type="Proteomes" id="UP001145145">
    <property type="component" value="Unassembled WGS sequence"/>
</dbReference>
<dbReference type="InterPro" id="IPR000086">
    <property type="entry name" value="NUDIX_hydrolase_dom"/>
</dbReference>
<sequence>MPKVQMTTLGYIEKEDAYLMLHRVKKEQDVNEGKWIGIGGKFEYGESPEDCMKRETEEETGLTVTSMKFRGILTFICDKQDPEYICLYTIDGFRGQIRDCDEGVLKWVPKDEISRLNLWEGDRIFFDLIQKDAPFFSLKLRYEGDQLMEAVLNGEKDLVHIFGDVFR</sequence>
<dbReference type="GO" id="GO:0006281">
    <property type="term" value="P:DNA repair"/>
    <property type="evidence" value="ECO:0007669"/>
    <property type="project" value="InterPro"/>
</dbReference>
<organism evidence="7 9">
    <name type="scientific">Sellimonas catena</name>
    <dbReference type="NCBI Taxonomy" id="2994035"/>
    <lineage>
        <taxon>Bacteria</taxon>
        <taxon>Bacillati</taxon>
        <taxon>Bacillota</taxon>
        <taxon>Clostridia</taxon>
        <taxon>Lachnospirales</taxon>
        <taxon>Lachnospiraceae</taxon>
        <taxon>Sellimonas</taxon>
    </lineage>
</organism>
<keyword evidence="5" id="KW-0460">Magnesium</keyword>
<dbReference type="InterPro" id="IPR020084">
    <property type="entry name" value="NUDIX_hydrolase_CS"/>
</dbReference>
<dbReference type="GO" id="GO:0046872">
    <property type="term" value="F:metal ion binding"/>
    <property type="evidence" value="ECO:0007669"/>
    <property type="project" value="UniProtKB-KW"/>
</dbReference>
<feature type="domain" description="Nudix hydrolase" evidence="6">
    <location>
        <begin position="1"/>
        <end position="131"/>
    </location>
</feature>
<evidence type="ECO:0000256" key="4">
    <source>
        <dbReference type="ARBA" id="ARBA00022801"/>
    </source>
</evidence>
<reference evidence="8" key="3">
    <citation type="submission" date="2022-11" db="EMBL/GenBank/DDBJ databases">
        <title>Draft genome sequence of Sellimonas catena strain 18CBH55.</title>
        <authorList>
            <person name="Hisatomi A."/>
            <person name="Ohkuma M."/>
            <person name="Sakamoto M."/>
        </authorList>
    </citation>
    <scope>NUCLEOTIDE SEQUENCE</scope>
    <source>
        <strain evidence="8">18CBH55</strain>
    </source>
</reference>
<dbReference type="EMBL" id="BSCH01000016">
    <property type="protein sequence ID" value="GLG91029.1"/>
    <property type="molecule type" value="Genomic_DNA"/>
</dbReference>
<dbReference type="InterPro" id="IPR015797">
    <property type="entry name" value="NUDIX_hydrolase-like_dom_sf"/>
</dbReference>
<dbReference type="PROSITE" id="PS51462">
    <property type="entry name" value="NUDIX"/>
    <property type="match status" value="1"/>
</dbReference>
<reference evidence="8" key="4">
    <citation type="submission" date="2022-11" db="EMBL/GenBank/DDBJ databases">
        <title>Draft genome sequence of Sellimonas catena strain 18CBH55.</title>
        <authorList>
            <person name="Atsushi H."/>
            <person name="Moriya O."/>
            <person name="Mitsuo S."/>
        </authorList>
    </citation>
    <scope>NUCLEOTIDE SEQUENCE</scope>
    <source>
        <strain evidence="8">18CBH55</strain>
    </source>
</reference>
<dbReference type="GO" id="GO:0008413">
    <property type="term" value="F:8-oxo-7,8-dihydroguanosine triphosphate pyrophosphatase activity"/>
    <property type="evidence" value="ECO:0007669"/>
    <property type="project" value="InterPro"/>
</dbReference>
<dbReference type="RefSeq" id="WP_087167471.1">
    <property type="nucleotide sequence ID" value="NZ_BSBO01000024.1"/>
</dbReference>
<keyword evidence="4" id="KW-0378">Hydrolase</keyword>
<proteinExistence type="inferred from homology"/>
<dbReference type="Gene3D" id="3.90.79.10">
    <property type="entry name" value="Nucleoside Triphosphate Pyrophosphohydrolase"/>
    <property type="match status" value="1"/>
</dbReference>
<evidence type="ECO:0000259" key="6">
    <source>
        <dbReference type="PROSITE" id="PS51462"/>
    </source>
</evidence>
<dbReference type="Proteomes" id="UP001145094">
    <property type="component" value="Unassembled WGS sequence"/>
</dbReference>
<evidence type="ECO:0000313" key="9">
    <source>
        <dbReference type="Proteomes" id="UP001145145"/>
    </source>
</evidence>
<dbReference type="PANTHER" id="PTHR43758">
    <property type="entry name" value="7,8-DIHYDRO-8-OXOGUANINE TRIPHOSPHATASE"/>
    <property type="match status" value="1"/>
</dbReference>